<gene>
    <name evidence="1" type="ORF">MRB53_013215</name>
</gene>
<dbReference type="EMBL" id="CM056812">
    <property type="protein sequence ID" value="KAJ8617029.1"/>
    <property type="molecule type" value="Genomic_DNA"/>
</dbReference>
<organism evidence="1 2">
    <name type="scientific">Persea americana</name>
    <name type="common">Avocado</name>
    <dbReference type="NCBI Taxonomy" id="3435"/>
    <lineage>
        <taxon>Eukaryota</taxon>
        <taxon>Viridiplantae</taxon>
        <taxon>Streptophyta</taxon>
        <taxon>Embryophyta</taxon>
        <taxon>Tracheophyta</taxon>
        <taxon>Spermatophyta</taxon>
        <taxon>Magnoliopsida</taxon>
        <taxon>Magnoliidae</taxon>
        <taxon>Laurales</taxon>
        <taxon>Lauraceae</taxon>
        <taxon>Persea</taxon>
    </lineage>
</organism>
<evidence type="ECO:0000313" key="1">
    <source>
        <dbReference type="EMBL" id="KAJ8617029.1"/>
    </source>
</evidence>
<keyword evidence="2" id="KW-1185">Reference proteome</keyword>
<name>A0ACC2K7E9_PERAE</name>
<protein>
    <submittedName>
        <fullName evidence="1">Uncharacterized protein</fullName>
    </submittedName>
</protein>
<sequence>MSPTFGFREISEGPTVGYHGSDAPSPPPAYVGKVQEERGGDGAAAAKSKISGISCISMGLRSGEEGQEGKSMERNGFCLDLNGPISPGSSSSSLIGAGVDSSSITDGGDEGGGVEDEVQSKFKGGLGSMASLESSLPIKRGLSNYFTGKSKSFTSLSEATAIKDLAKPENSYNKRRKTLVTYKAAWIQSKRAFNGPLTNSTSMSLLSPDFVLEEEDEEEEREEEEEEEEEKKVMAPLPLHQRKLKSYKKTPRSFSLTDLGDV</sequence>
<proteinExistence type="predicted"/>
<reference evidence="1 2" key="1">
    <citation type="journal article" date="2022" name="Hortic Res">
        <title>A haplotype resolved chromosomal level avocado genome allows analysis of novel avocado genes.</title>
        <authorList>
            <person name="Nath O."/>
            <person name="Fletcher S.J."/>
            <person name="Hayward A."/>
            <person name="Shaw L.M."/>
            <person name="Masouleh A.K."/>
            <person name="Furtado A."/>
            <person name="Henry R.J."/>
            <person name="Mitter N."/>
        </authorList>
    </citation>
    <scope>NUCLEOTIDE SEQUENCE [LARGE SCALE GENOMIC DNA]</scope>
    <source>
        <strain evidence="2">cv. Hass</strain>
    </source>
</reference>
<evidence type="ECO:0000313" key="2">
    <source>
        <dbReference type="Proteomes" id="UP001234297"/>
    </source>
</evidence>
<comment type="caution">
    <text evidence="1">The sequence shown here is derived from an EMBL/GenBank/DDBJ whole genome shotgun (WGS) entry which is preliminary data.</text>
</comment>
<dbReference type="Proteomes" id="UP001234297">
    <property type="component" value="Chromosome 4"/>
</dbReference>
<accession>A0ACC2K7E9</accession>